<name>E6QQG0_9ZZZZ</name>
<protein>
    <submittedName>
        <fullName evidence="2">Uncharacterized protein</fullName>
    </submittedName>
</protein>
<dbReference type="AntiFam" id="ANF00008">
    <property type="entry name" value="Translation of CRISPR region"/>
</dbReference>
<evidence type="ECO:0000256" key="1">
    <source>
        <dbReference type="SAM" id="MobiDB-lite"/>
    </source>
</evidence>
<proteinExistence type="predicted"/>
<sequence length="124" mass="13782">MGATRKSRVALREQEFQSSPTPEGGRYAHGDYVRDTKTGVSILAHPGGWALPRGLLLSRIGCQFQSSPTPEGGRYNRELGNFTINKCFNPRPPRRVGATSRRLCARYENGCFNPRPPRRVGATH</sequence>
<dbReference type="EMBL" id="CABR01000032">
    <property type="protein sequence ID" value="CBI09481.1"/>
    <property type="molecule type" value="Genomic_DNA"/>
</dbReference>
<reference evidence="2" key="1">
    <citation type="submission" date="2009-10" db="EMBL/GenBank/DDBJ databases">
        <title>Diversity of trophic interactions inside an arsenic-rich microbial ecosystem.</title>
        <authorList>
            <person name="Bertin P.N."/>
            <person name="Heinrich-Salmeron A."/>
            <person name="Pelletier E."/>
            <person name="Goulhen-Chollet F."/>
            <person name="Arsene-Ploetze F."/>
            <person name="Gallien S."/>
            <person name="Calteau A."/>
            <person name="Vallenet D."/>
            <person name="Casiot C."/>
            <person name="Chane-Woon-Ming B."/>
            <person name="Giloteaux L."/>
            <person name="Barakat M."/>
            <person name="Bonnefoy V."/>
            <person name="Bruneel O."/>
            <person name="Chandler M."/>
            <person name="Cleiss J."/>
            <person name="Duran R."/>
            <person name="Elbaz-Poulichet F."/>
            <person name="Fonknechten N."/>
            <person name="Lauga B."/>
            <person name="Mornico D."/>
            <person name="Ortet P."/>
            <person name="Schaeffer C."/>
            <person name="Siguier P."/>
            <person name="Alexander Thil Smith A."/>
            <person name="Van Dorsselaer A."/>
            <person name="Weissenbach J."/>
            <person name="Medigue C."/>
            <person name="Le Paslier D."/>
        </authorList>
    </citation>
    <scope>NUCLEOTIDE SEQUENCE</scope>
</reference>
<organism evidence="2">
    <name type="scientific">mine drainage metagenome</name>
    <dbReference type="NCBI Taxonomy" id="410659"/>
    <lineage>
        <taxon>unclassified sequences</taxon>
        <taxon>metagenomes</taxon>
        <taxon>ecological metagenomes</taxon>
    </lineage>
</organism>
<accession>E6QQG0</accession>
<evidence type="ECO:0000313" key="2">
    <source>
        <dbReference type="EMBL" id="CBI09481.1"/>
    </source>
</evidence>
<gene>
    <name evidence="2" type="ORF">CARN7_0209</name>
</gene>
<feature type="region of interest" description="Disordered" evidence="1">
    <location>
        <begin position="1"/>
        <end position="29"/>
    </location>
</feature>
<comment type="caution">
    <text evidence="2">The sequence shown here is derived from an EMBL/GenBank/DDBJ whole genome shotgun (WGS) entry which is preliminary data.</text>
</comment>
<dbReference type="AlphaFoldDB" id="E6QQG0"/>